<keyword evidence="2" id="KW-1185">Reference proteome</keyword>
<dbReference type="EMBL" id="LLXI01000401">
    <property type="protein sequence ID" value="PKY45681.1"/>
    <property type="molecule type" value="Genomic_DNA"/>
</dbReference>
<sequence>MGDHIDHSDHRKNQTMDASVDVRSRVFDAFRSLEGFTDGIAYITHIPPI</sequence>
<proteinExistence type="predicted"/>
<organism evidence="1 2">
    <name type="scientific">Rhizophagus irregularis</name>
    <dbReference type="NCBI Taxonomy" id="588596"/>
    <lineage>
        <taxon>Eukaryota</taxon>
        <taxon>Fungi</taxon>
        <taxon>Fungi incertae sedis</taxon>
        <taxon>Mucoromycota</taxon>
        <taxon>Glomeromycotina</taxon>
        <taxon>Glomeromycetes</taxon>
        <taxon>Glomerales</taxon>
        <taxon>Glomeraceae</taxon>
        <taxon>Rhizophagus</taxon>
    </lineage>
</organism>
<protein>
    <submittedName>
        <fullName evidence="1">Uncharacterized protein</fullName>
    </submittedName>
</protein>
<gene>
    <name evidence="1" type="ORF">RhiirA4_460323</name>
</gene>
<name>A0A2I1GGE4_9GLOM</name>
<evidence type="ECO:0000313" key="1">
    <source>
        <dbReference type="EMBL" id="PKY45681.1"/>
    </source>
</evidence>
<dbReference type="Proteomes" id="UP000234323">
    <property type="component" value="Unassembled WGS sequence"/>
</dbReference>
<comment type="caution">
    <text evidence="1">The sequence shown here is derived from an EMBL/GenBank/DDBJ whole genome shotgun (WGS) entry which is preliminary data.</text>
</comment>
<reference evidence="1 2" key="1">
    <citation type="submission" date="2015-10" db="EMBL/GenBank/DDBJ databases">
        <title>Genome analyses suggest a sexual origin of heterokaryosis in a supposedly ancient asexual fungus.</title>
        <authorList>
            <person name="Ropars J."/>
            <person name="Sedzielewska K."/>
            <person name="Noel J."/>
            <person name="Charron P."/>
            <person name="Farinelli L."/>
            <person name="Marton T."/>
            <person name="Kruger M."/>
            <person name="Pelin A."/>
            <person name="Brachmann A."/>
            <person name="Corradi N."/>
        </authorList>
    </citation>
    <scope>NUCLEOTIDE SEQUENCE [LARGE SCALE GENOMIC DNA]</scope>
    <source>
        <strain evidence="1 2">A4</strain>
    </source>
</reference>
<dbReference type="AlphaFoldDB" id="A0A2I1GGE4"/>
<accession>A0A2I1GGE4</accession>
<evidence type="ECO:0000313" key="2">
    <source>
        <dbReference type="Proteomes" id="UP000234323"/>
    </source>
</evidence>